<dbReference type="PANTHER" id="PTHR42940:SF2">
    <property type="entry name" value="DEHYDROGENASE FAMILY OXIDOREDUCTASE, PUTATIVE (JCVI)-RELATED"/>
    <property type="match status" value="1"/>
</dbReference>
<proteinExistence type="inferred from homology"/>
<dbReference type="InterPro" id="IPR011032">
    <property type="entry name" value="GroES-like_sf"/>
</dbReference>
<sequence>MSIPKYQTAATIEHPRPGAKLDLRHDIPVPEPKAGEVLIKLECTGFCHSDLHNINGELPMSTNVPGHEGIGRVVQVGPDTTEDMMGKRMAVQHLHEVSDVMSQERSSVCHRHVHGSGELLTATEYIVSPADFVSIIPEELEPEAVAPLLCAGLTMYGALNKLHRFCQKGDWVVIMGAGGGLGHLGVQIGKEMGYNIIAVDSATKQDICMKSGAAAFVDFRNDVEKEVQNLTDGAGAHAVVVVVGLATAYNQALRLLRPVGTLVCVGLPSQDYCIPISPLDCVNRGFHVVGSCVGTEEEMQDLLRMAAAGRVSTHYQVFELTEVNTVIERLERFAIEGRAVLRIPTESPKATE</sequence>
<evidence type="ECO:0000313" key="8">
    <source>
        <dbReference type="EMBL" id="KJK60884.1"/>
    </source>
</evidence>
<dbReference type="SMART" id="SM00829">
    <property type="entry name" value="PKS_ER"/>
    <property type="match status" value="1"/>
</dbReference>
<evidence type="ECO:0000256" key="2">
    <source>
        <dbReference type="ARBA" id="ARBA00008072"/>
    </source>
</evidence>
<dbReference type="SUPFAM" id="SSF51735">
    <property type="entry name" value="NAD(P)-binding Rossmann-fold domains"/>
    <property type="match status" value="1"/>
</dbReference>
<dbReference type="Proteomes" id="UP000033540">
    <property type="component" value="Unassembled WGS sequence"/>
</dbReference>
<keyword evidence="3" id="KW-0479">Metal-binding</keyword>
<dbReference type="InterPro" id="IPR036291">
    <property type="entry name" value="NAD(P)-bd_dom_sf"/>
</dbReference>
<comment type="similarity">
    <text evidence="2">Belongs to the zinc-containing alcohol dehydrogenase family.</text>
</comment>
<dbReference type="EMBL" id="JZEE01000701">
    <property type="protein sequence ID" value="KJK60884.1"/>
    <property type="molecule type" value="Genomic_DNA"/>
</dbReference>
<dbReference type="InterPro" id="IPR020843">
    <property type="entry name" value="ER"/>
</dbReference>
<dbReference type="GO" id="GO:0005737">
    <property type="term" value="C:cytoplasm"/>
    <property type="evidence" value="ECO:0007669"/>
    <property type="project" value="TreeGrafter"/>
</dbReference>
<evidence type="ECO:0000256" key="5">
    <source>
        <dbReference type="ARBA" id="ARBA00023002"/>
    </source>
</evidence>
<protein>
    <submittedName>
        <fullName evidence="8">Cinnamyl alcohol dehydrogenases CAD</fullName>
    </submittedName>
</protein>
<dbReference type="PANTHER" id="PTHR42940">
    <property type="entry name" value="ALCOHOL DEHYDROGENASE 1-RELATED"/>
    <property type="match status" value="1"/>
</dbReference>
<dbReference type="GO" id="GO:0004022">
    <property type="term" value="F:alcohol dehydrogenase (NAD+) activity"/>
    <property type="evidence" value="ECO:0007669"/>
    <property type="project" value="UniProtKB-ARBA"/>
</dbReference>
<feature type="domain" description="Enoyl reductase (ER)" evidence="7">
    <location>
        <begin position="18"/>
        <end position="341"/>
    </location>
</feature>
<evidence type="ECO:0000259" key="7">
    <source>
        <dbReference type="SMART" id="SM00829"/>
    </source>
</evidence>
<evidence type="ECO:0000256" key="3">
    <source>
        <dbReference type="ARBA" id="ARBA00022723"/>
    </source>
</evidence>
<comment type="caution">
    <text evidence="8">The sequence shown here is derived from an EMBL/GenBank/DDBJ whole genome shotgun (WGS) entry which is preliminary data.</text>
</comment>
<gene>
    <name evidence="8" type="ORF">P875_00042874</name>
</gene>
<keyword evidence="6" id="KW-0520">NAD</keyword>
<organism evidence="8 9">
    <name type="scientific">Aspergillus parasiticus (strain ATCC 56775 / NRRL 5862 / SRRC 143 / SU-1)</name>
    <dbReference type="NCBI Taxonomy" id="1403190"/>
    <lineage>
        <taxon>Eukaryota</taxon>
        <taxon>Fungi</taxon>
        <taxon>Dikarya</taxon>
        <taxon>Ascomycota</taxon>
        <taxon>Pezizomycotina</taxon>
        <taxon>Eurotiomycetes</taxon>
        <taxon>Eurotiomycetidae</taxon>
        <taxon>Eurotiales</taxon>
        <taxon>Aspergillaceae</taxon>
        <taxon>Aspergillus</taxon>
        <taxon>Aspergillus subgen. Circumdati</taxon>
    </lineage>
</organism>
<dbReference type="InterPro" id="IPR013154">
    <property type="entry name" value="ADH-like_N"/>
</dbReference>
<keyword evidence="4" id="KW-0862">Zinc</keyword>
<comment type="cofactor">
    <cofactor evidence="1">
        <name>Zn(2+)</name>
        <dbReference type="ChEBI" id="CHEBI:29105"/>
    </cofactor>
</comment>
<dbReference type="InterPro" id="IPR013149">
    <property type="entry name" value="ADH-like_C"/>
</dbReference>
<dbReference type="STRING" id="1403190.A0A0F0HZD9"/>
<dbReference type="CDD" id="cd08297">
    <property type="entry name" value="CAD3"/>
    <property type="match status" value="1"/>
</dbReference>
<evidence type="ECO:0000256" key="4">
    <source>
        <dbReference type="ARBA" id="ARBA00022833"/>
    </source>
</evidence>
<dbReference type="AlphaFoldDB" id="A0A0F0HZD9"/>
<reference evidence="8 9" key="1">
    <citation type="submission" date="2015-02" db="EMBL/GenBank/DDBJ databases">
        <title>Draft genome sequence of Aspergillus parasiticus SU-1.</title>
        <authorList>
            <person name="Yu J."/>
            <person name="Fedorova N."/>
            <person name="Yin Y."/>
            <person name="Losada L."/>
            <person name="Zafar N."/>
            <person name="Taujale R."/>
            <person name="Ehrlich K.C."/>
            <person name="Bhatnagar D."/>
            <person name="Cleveland T.E."/>
            <person name="Bennett J.W."/>
            <person name="Nierman W.C."/>
        </authorList>
    </citation>
    <scope>NUCLEOTIDE SEQUENCE [LARGE SCALE GENOMIC DNA]</scope>
    <source>
        <strain evidence="9">ATCC 56775 / NRRL 5862 / SRRC 143 / SU-1</strain>
    </source>
</reference>
<evidence type="ECO:0000256" key="1">
    <source>
        <dbReference type="ARBA" id="ARBA00001947"/>
    </source>
</evidence>
<name>A0A0F0HZD9_ASPPU</name>
<dbReference type="Gene3D" id="3.90.180.10">
    <property type="entry name" value="Medium-chain alcohol dehydrogenases, catalytic domain"/>
    <property type="match status" value="1"/>
</dbReference>
<dbReference type="Gene3D" id="3.40.50.720">
    <property type="entry name" value="NAD(P)-binding Rossmann-like Domain"/>
    <property type="match status" value="1"/>
</dbReference>
<dbReference type="OrthoDB" id="1879366at2759"/>
<dbReference type="GO" id="GO:0046872">
    <property type="term" value="F:metal ion binding"/>
    <property type="evidence" value="ECO:0007669"/>
    <property type="project" value="UniProtKB-KW"/>
</dbReference>
<keyword evidence="5" id="KW-0560">Oxidoreductase</keyword>
<dbReference type="SUPFAM" id="SSF50129">
    <property type="entry name" value="GroES-like"/>
    <property type="match status" value="1"/>
</dbReference>
<accession>A0A0F0HZD9</accession>
<dbReference type="Pfam" id="PF08240">
    <property type="entry name" value="ADH_N"/>
    <property type="match status" value="1"/>
</dbReference>
<dbReference type="Pfam" id="PF00107">
    <property type="entry name" value="ADH_zinc_N"/>
    <property type="match status" value="1"/>
</dbReference>
<evidence type="ECO:0000256" key="6">
    <source>
        <dbReference type="ARBA" id="ARBA00023027"/>
    </source>
</evidence>
<evidence type="ECO:0000313" key="9">
    <source>
        <dbReference type="Proteomes" id="UP000033540"/>
    </source>
</evidence>
<dbReference type="FunFam" id="3.40.50.720:FF:000039">
    <property type="entry name" value="Alcohol dehydrogenase AdhP"/>
    <property type="match status" value="1"/>
</dbReference>